<dbReference type="Proteomes" id="UP000237144">
    <property type="component" value="Unassembled WGS sequence"/>
</dbReference>
<reference evidence="2 3" key="1">
    <citation type="journal article" date="2018" name="Front. Microbiol.">
        <title>Prospects for Fungal Bioremediation of Acidic Radioactive Waste Sites: Characterization and Genome Sequence of Rhodotorula taiwanensis MD1149.</title>
        <authorList>
            <person name="Tkavc R."/>
            <person name="Matrosova V.Y."/>
            <person name="Grichenko O.E."/>
            <person name="Gostincar C."/>
            <person name="Volpe R.P."/>
            <person name="Klimenkova P."/>
            <person name="Gaidamakova E.K."/>
            <person name="Zhou C.E."/>
            <person name="Stewart B.J."/>
            <person name="Lyman M.G."/>
            <person name="Malfatti S.A."/>
            <person name="Rubinfeld B."/>
            <person name="Courtot M."/>
            <person name="Singh J."/>
            <person name="Dalgard C.L."/>
            <person name="Hamilton T."/>
            <person name="Frey K.G."/>
            <person name="Gunde-Cimerman N."/>
            <person name="Dugan L."/>
            <person name="Daly M.J."/>
        </authorList>
    </citation>
    <scope>NUCLEOTIDE SEQUENCE [LARGE SCALE GENOMIC DNA]</scope>
    <source>
        <strain evidence="2 3">MD1149</strain>
    </source>
</reference>
<keyword evidence="3" id="KW-1185">Reference proteome</keyword>
<dbReference type="InterPro" id="IPR031615">
    <property type="entry name" value="Zfn-C6H2"/>
</dbReference>
<dbReference type="Gene3D" id="6.10.140.2220">
    <property type="match status" value="1"/>
</dbReference>
<name>A0A2S5BBW5_9BASI</name>
<evidence type="ECO:0000259" key="1">
    <source>
        <dbReference type="Pfam" id="PF15801"/>
    </source>
</evidence>
<evidence type="ECO:0000313" key="2">
    <source>
        <dbReference type="EMBL" id="POY74269.1"/>
    </source>
</evidence>
<organism evidence="2 3">
    <name type="scientific">Rhodotorula taiwanensis</name>
    <dbReference type="NCBI Taxonomy" id="741276"/>
    <lineage>
        <taxon>Eukaryota</taxon>
        <taxon>Fungi</taxon>
        <taxon>Dikarya</taxon>
        <taxon>Basidiomycota</taxon>
        <taxon>Pucciniomycotina</taxon>
        <taxon>Microbotryomycetes</taxon>
        <taxon>Sporidiobolales</taxon>
        <taxon>Sporidiobolaceae</taxon>
        <taxon>Rhodotorula</taxon>
    </lineage>
</organism>
<dbReference type="Pfam" id="PF15801">
    <property type="entry name" value="zf-C6H2"/>
    <property type="match status" value="1"/>
</dbReference>
<comment type="caution">
    <text evidence="2">The sequence shown here is derived from an EMBL/GenBank/DDBJ whole genome shotgun (WGS) entry which is preliminary data.</text>
</comment>
<gene>
    <name evidence="2" type="ORF">BMF94_2707</name>
</gene>
<evidence type="ECO:0000313" key="3">
    <source>
        <dbReference type="Proteomes" id="UP000237144"/>
    </source>
</evidence>
<proteinExistence type="predicted"/>
<protein>
    <recommendedName>
        <fullName evidence="1">C6H2-type domain-containing protein</fullName>
    </recommendedName>
</protein>
<dbReference type="EMBL" id="PJQD01000026">
    <property type="protein sequence ID" value="POY74269.1"/>
    <property type="molecule type" value="Genomic_DNA"/>
</dbReference>
<dbReference type="SUPFAM" id="SSF144232">
    <property type="entry name" value="HIT/MYND zinc finger-like"/>
    <property type="match status" value="1"/>
</dbReference>
<dbReference type="OrthoDB" id="443682at2759"/>
<sequence length="302" mass="33608">MSASEGFSKHKGECLACGKETSMRCPSCLEHGISLFFCSTEHQKLVWPFHKLVCGARAHPFQYPPLQQGEADYVCAHLERVKGQPASQRPNLAAATGGLPASVLAIEESMKPATVQKLVGKEAKFRYTPQEAETDEGPGPWVFQLRQFIAVWHTEDQLDAGERREDSLEAHDLIFRANLLYNAYVPANIQPDTTSLWHSQYCHRLFAQLPILALQGQAVGPSTCAHYEGAPYADLLSQHGRALARFLRAAAKDSVFAKTALEGMKQYDWDPAWDTEEEAIQRGTTNARAIMERGMAMLRGDY</sequence>
<accession>A0A2S5BBW5</accession>
<feature type="domain" description="C6H2-type" evidence="1">
    <location>
        <begin position="16"/>
        <end position="53"/>
    </location>
</feature>
<dbReference type="AlphaFoldDB" id="A0A2S5BBW5"/>